<feature type="region of interest" description="Disordered" evidence="1">
    <location>
        <begin position="51"/>
        <end position="77"/>
    </location>
</feature>
<evidence type="ECO:0000256" key="1">
    <source>
        <dbReference type="SAM" id="MobiDB-lite"/>
    </source>
</evidence>
<protein>
    <submittedName>
        <fullName evidence="3">Uncharacterized protein</fullName>
    </submittedName>
</protein>
<evidence type="ECO:0000313" key="3">
    <source>
        <dbReference type="EMBL" id="KAE9401602.1"/>
    </source>
</evidence>
<feature type="transmembrane region" description="Helical" evidence="2">
    <location>
        <begin position="222"/>
        <end position="245"/>
    </location>
</feature>
<reference evidence="3" key="1">
    <citation type="journal article" date="2019" name="Environ. Microbiol.">
        <title>Fungal ecological strategies reflected in gene transcription - a case study of two litter decomposers.</title>
        <authorList>
            <person name="Barbi F."/>
            <person name="Kohler A."/>
            <person name="Barry K."/>
            <person name="Baskaran P."/>
            <person name="Daum C."/>
            <person name="Fauchery L."/>
            <person name="Ihrmark K."/>
            <person name="Kuo A."/>
            <person name="LaButti K."/>
            <person name="Lipzen A."/>
            <person name="Morin E."/>
            <person name="Grigoriev I.V."/>
            <person name="Henrissat B."/>
            <person name="Lindahl B."/>
            <person name="Martin F."/>
        </authorList>
    </citation>
    <scope>NUCLEOTIDE SEQUENCE</scope>
    <source>
        <strain evidence="3">JB14</strain>
    </source>
</reference>
<name>A0A6A4HR82_9AGAR</name>
<organism evidence="3 4">
    <name type="scientific">Gymnopus androsaceus JB14</name>
    <dbReference type="NCBI Taxonomy" id="1447944"/>
    <lineage>
        <taxon>Eukaryota</taxon>
        <taxon>Fungi</taxon>
        <taxon>Dikarya</taxon>
        <taxon>Basidiomycota</taxon>
        <taxon>Agaricomycotina</taxon>
        <taxon>Agaricomycetes</taxon>
        <taxon>Agaricomycetidae</taxon>
        <taxon>Agaricales</taxon>
        <taxon>Marasmiineae</taxon>
        <taxon>Omphalotaceae</taxon>
        <taxon>Gymnopus</taxon>
    </lineage>
</organism>
<proteinExistence type="predicted"/>
<feature type="transmembrane region" description="Helical" evidence="2">
    <location>
        <begin position="101"/>
        <end position="121"/>
    </location>
</feature>
<keyword evidence="4" id="KW-1185">Reference proteome</keyword>
<keyword evidence="2" id="KW-1133">Transmembrane helix</keyword>
<keyword evidence="2" id="KW-0472">Membrane</keyword>
<evidence type="ECO:0000256" key="2">
    <source>
        <dbReference type="SAM" id="Phobius"/>
    </source>
</evidence>
<keyword evidence="2" id="KW-0812">Transmembrane</keyword>
<dbReference type="EMBL" id="ML769444">
    <property type="protein sequence ID" value="KAE9401602.1"/>
    <property type="molecule type" value="Genomic_DNA"/>
</dbReference>
<feature type="region of interest" description="Disordered" evidence="1">
    <location>
        <begin position="1"/>
        <end position="28"/>
    </location>
</feature>
<dbReference type="OrthoDB" id="2553651at2759"/>
<gene>
    <name evidence="3" type="ORF">BT96DRAFT_1018082</name>
</gene>
<accession>A0A6A4HR82</accession>
<evidence type="ECO:0000313" key="4">
    <source>
        <dbReference type="Proteomes" id="UP000799118"/>
    </source>
</evidence>
<dbReference type="AlphaFoldDB" id="A0A6A4HR82"/>
<dbReference type="Proteomes" id="UP000799118">
    <property type="component" value="Unassembled WGS sequence"/>
</dbReference>
<sequence length="282" mass="30521">MSYATVAGSNLPPNQPRPDPALLNTEAPSASIVADDTSKVNIVHPDFKNHFATVTSENRPPPDDSDDFPRPSKKSRRLREAEAEGLYLWSITKQYLFRPGVAGGLVGLLNIGLLAGASRAFYTQPHLRSDRKVIASTAAAALAILGVEGFAAEKYHETPQGREEARRAKQEGTLIYKHLRENILRPGVLGGLIGLVNAAILGSVGYLSYIHWDKPPGIERLYLQYPLGSLLFGVAKVLLLSGIALRDINLRKLSIIVLESRVTSQAIVITNLQAESSDGPGI</sequence>
<feature type="transmembrane region" description="Helical" evidence="2">
    <location>
        <begin position="187"/>
        <end position="210"/>
    </location>
</feature>
<feature type="transmembrane region" description="Helical" evidence="2">
    <location>
        <begin position="133"/>
        <end position="152"/>
    </location>
</feature>